<evidence type="ECO:0000313" key="8">
    <source>
        <dbReference type="Proteomes" id="UP001194746"/>
    </source>
</evidence>
<keyword evidence="5" id="KW-0812">Transmembrane</keyword>
<dbReference type="PANTHER" id="PTHR11271">
    <property type="entry name" value="GUANINE DEAMINASE"/>
    <property type="match status" value="1"/>
</dbReference>
<dbReference type="GO" id="GO:0046098">
    <property type="term" value="P:guanine metabolic process"/>
    <property type="evidence" value="ECO:0007669"/>
    <property type="project" value="TreeGrafter"/>
</dbReference>
<dbReference type="EMBL" id="VCAU01000142">
    <property type="protein sequence ID" value="KAF9883931.1"/>
    <property type="molecule type" value="Genomic_DNA"/>
</dbReference>
<reference evidence="7" key="1">
    <citation type="journal article" date="2019" name="Beilstein J. Org. Chem.">
        <title>Nanangenines: drimane sesquiterpenoids as the dominant metabolite cohort of a novel Australian fungus, Aspergillus nanangensis.</title>
        <authorList>
            <person name="Lacey H.J."/>
            <person name="Gilchrist C.L.M."/>
            <person name="Crombie A."/>
            <person name="Kalaitzis J.A."/>
            <person name="Vuong D."/>
            <person name="Rutledge P.J."/>
            <person name="Turner P."/>
            <person name="Pitt J.I."/>
            <person name="Lacey E."/>
            <person name="Chooi Y.H."/>
            <person name="Piggott A.M."/>
        </authorList>
    </citation>
    <scope>NUCLEOTIDE SEQUENCE</scope>
    <source>
        <strain evidence="7">MST-FP2251</strain>
    </source>
</reference>
<dbReference type="SUPFAM" id="SSF51556">
    <property type="entry name" value="Metallo-dependent hydrolases"/>
    <property type="match status" value="1"/>
</dbReference>
<keyword evidence="3" id="KW-0378">Hydrolase</keyword>
<keyword evidence="5" id="KW-1133">Transmembrane helix</keyword>
<feature type="domain" description="Amidohydrolase-related" evidence="6">
    <location>
        <begin position="96"/>
        <end position="289"/>
    </location>
</feature>
<evidence type="ECO:0000256" key="5">
    <source>
        <dbReference type="SAM" id="Phobius"/>
    </source>
</evidence>
<evidence type="ECO:0000256" key="3">
    <source>
        <dbReference type="ARBA" id="ARBA00022801"/>
    </source>
</evidence>
<dbReference type="InterPro" id="IPR032466">
    <property type="entry name" value="Metal_Hydrolase"/>
</dbReference>
<accession>A0AAD4GP02</accession>
<dbReference type="InterPro" id="IPR051607">
    <property type="entry name" value="Metallo-dep_hydrolases"/>
</dbReference>
<evidence type="ECO:0000256" key="1">
    <source>
        <dbReference type="ARBA" id="ARBA00001947"/>
    </source>
</evidence>
<gene>
    <name evidence="7" type="ORF">FE257_002674</name>
</gene>
<comment type="cofactor">
    <cofactor evidence="1">
        <name>Zn(2+)</name>
        <dbReference type="ChEBI" id="CHEBI:29105"/>
    </cofactor>
</comment>
<dbReference type="Proteomes" id="UP001194746">
    <property type="component" value="Unassembled WGS sequence"/>
</dbReference>
<dbReference type="GO" id="GO:0008892">
    <property type="term" value="F:guanine deaminase activity"/>
    <property type="evidence" value="ECO:0007669"/>
    <property type="project" value="TreeGrafter"/>
</dbReference>
<dbReference type="GO" id="GO:0008270">
    <property type="term" value="F:zinc ion binding"/>
    <property type="evidence" value="ECO:0007669"/>
    <property type="project" value="TreeGrafter"/>
</dbReference>
<dbReference type="Gene3D" id="2.30.40.10">
    <property type="entry name" value="Urease, subunit C, domain 1"/>
    <property type="match status" value="1"/>
</dbReference>
<organism evidence="7 8">
    <name type="scientific">Aspergillus nanangensis</name>
    <dbReference type="NCBI Taxonomy" id="2582783"/>
    <lineage>
        <taxon>Eukaryota</taxon>
        <taxon>Fungi</taxon>
        <taxon>Dikarya</taxon>
        <taxon>Ascomycota</taxon>
        <taxon>Pezizomycotina</taxon>
        <taxon>Eurotiomycetes</taxon>
        <taxon>Eurotiomycetidae</taxon>
        <taxon>Eurotiales</taxon>
        <taxon>Aspergillaceae</taxon>
        <taxon>Aspergillus</taxon>
        <taxon>Aspergillus subgen. Circumdati</taxon>
    </lineage>
</organism>
<keyword evidence="5" id="KW-0472">Membrane</keyword>
<keyword evidence="8" id="KW-1185">Reference proteome</keyword>
<keyword evidence="2" id="KW-0479">Metal-binding</keyword>
<dbReference type="Pfam" id="PF01979">
    <property type="entry name" value="Amidohydro_1"/>
    <property type="match status" value="1"/>
</dbReference>
<name>A0AAD4GP02_ASPNN</name>
<dbReference type="GO" id="GO:0005829">
    <property type="term" value="C:cytosol"/>
    <property type="evidence" value="ECO:0007669"/>
    <property type="project" value="TreeGrafter"/>
</dbReference>
<dbReference type="Gene3D" id="3.20.20.140">
    <property type="entry name" value="Metal-dependent hydrolases"/>
    <property type="match status" value="1"/>
</dbReference>
<evidence type="ECO:0000256" key="2">
    <source>
        <dbReference type="ARBA" id="ARBA00022723"/>
    </source>
</evidence>
<dbReference type="InterPro" id="IPR011059">
    <property type="entry name" value="Metal-dep_hydrolase_composite"/>
</dbReference>
<keyword evidence="4" id="KW-0862">Zinc</keyword>
<evidence type="ECO:0000313" key="7">
    <source>
        <dbReference type="EMBL" id="KAF9883931.1"/>
    </source>
</evidence>
<comment type="caution">
    <text evidence="7">The sequence shown here is derived from an EMBL/GenBank/DDBJ whole genome shotgun (WGS) entry which is preliminary data.</text>
</comment>
<dbReference type="AlphaFoldDB" id="A0AAD4GP02"/>
<dbReference type="PANTHER" id="PTHR11271:SF6">
    <property type="entry name" value="GUANINE DEAMINASE"/>
    <property type="match status" value="1"/>
</dbReference>
<feature type="transmembrane region" description="Helical" evidence="5">
    <location>
        <begin position="368"/>
        <end position="386"/>
    </location>
</feature>
<evidence type="ECO:0000256" key="4">
    <source>
        <dbReference type="ARBA" id="ARBA00022833"/>
    </source>
</evidence>
<protein>
    <recommendedName>
        <fullName evidence="6">Amidohydrolase-related domain-containing protein</fullName>
    </recommendedName>
</protein>
<dbReference type="InterPro" id="IPR006680">
    <property type="entry name" value="Amidohydro-rel"/>
</dbReference>
<dbReference type="SUPFAM" id="SSF51338">
    <property type="entry name" value="Composite domain of metallo-dependent hydrolases"/>
    <property type="match status" value="1"/>
</dbReference>
<sequence length="391" mass="42889">MGSAPTYTVFYGTFIDLPKTPSDDKHVLSIRHGALWVSTTDGRIQGADWTISSDAALTAFLRKKGWISHSDSKSGATAATTVKIIHAKEDKSEFFFPGFIDTHIHAPQHPNTGLFGSTTLLSWLEKYTFPMESSFGSTKLPSLPPPHAYHVYNQTIQRTLSNGTTFASYFATIHVPATQLLASLCHKRGQKALIGRVCMDNPSFCPEFYRDESAADSVAQNTEVISHIHAIDPTGALVAPILTPRFAPTCSEEAMRGVAEQARAFDPPLHIQTHISENKDEIATCEFVGGGAAGVFGVEAVKAYGRLVALGSKDSAVDVFGWESWEEKVHKWVWTGDDRNVRRVWVNGRLVHVREAEDDDGEKQSARVLRWVVAAGLVAVGVFGAVRRLKR</sequence>
<proteinExistence type="predicted"/>
<reference evidence="7" key="2">
    <citation type="submission" date="2020-02" db="EMBL/GenBank/DDBJ databases">
        <authorList>
            <person name="Gilchrist C.L.M."/>
            <person name="Chooi Y.-H."/>
        </authorList>
    </citation>
    <scope>NUCLEOTIDE SEQUENCE</scope>
    <source>
        <strain evidence="7">MST-FP2251</strain>
    </source>
</reference>
<evidence type="ECO:0000259" key="6">
    <source>
        <dbReference type="Pfam" id="PF01979"/>
    </source>
</evidence>